<accession>A0ABQ4F2L8</accession>
<protein>
    <submittedName>
        <fullName evidence="1">Uncharacterized protein</fullName>
    </submittedName>
</protein>
<comment type="caution">
    <text evidence="1">The sequence shown here is derived from an EMBL/GenBank/DDBJ whole genome shotgun (WGS) entry which is preliminary data.</text>
</comment>
<dbReference type="EMBL" id="BONX01000065">
    <property type="protein sequence ID" value="GIH01162.1"/>
    <property type="molecule type" value="Genomic_DNA"/>
</dbReference>
<evidence type="ECO:0000313" key="1">
    <source>
        <dbReference type="EMBL" id="GIH01162.1"/>
    </source>
</evidence>
<reference evidence="1 2" key="1">
    <citation type="submission" date="2021-01" db="EMBL/GenBank/DDBJ databases">
        <title>Whole genome shotgun sequence of Plantactinospora mayteni NBRC 109088.</title>
        <authorList>
            <person name="Komaki H."/>
            <person name="Tamura T."/>
        </authorList>
    </citation>
    <scope>NUCLEOTIDE SEQUENCE [LARGE SCALE GENOMIC DNA]</scope>
    <source>
        <strain evidence="1 2">NBRC 109088</strain>
    </source>
</reference>
<evidence type="ECO:0000313" key="2">
    <source>
        <dbReference type="Proteomes" id="UP000621500"/>
    </source>
</evidence>
<organism evidence="1 2">
    <name type="scientific">Plantactinospora mayteni</name>
    <dbReference type="NCBI Taxonomy" id="566021"/>
    <lineage>
        <taxon>Bacteria</taxon>
        <taxon>Bacillati</taxon>
        <taxon>Actinomycetota</taxon>
        <taxon>Actinomycetes</taxon>
        <taxon>Micromonosporales</taxon>
        <taxon>Micromonosporaceae</taxon>
        <taxon>Plantactinospora</taxon>
    </lineage>
</organism>
<dbReference type="RefSeq" id="WP_203862449.1">
    <property type="nucleotide sequence ID" value="NZ_BAAAZQ010000035.1"/>
</dbReference>
<dbReference type="Proteomes" id="UP000621500">
    <property type="component" value="Unassembled WGS sequence"/>
</dbReference>
<sequence length="170" mass="18637">MEKVSLPDRAEIAALLRRLDDPIHLEYPARFNCAAEQRRFQSLIAELGQRFGCTCEAESGRQVQDASYLGQLVIQASATANGMAIFVRVSNFDGLALLGAEGPGRYDDAETPYLIAETDRGAVLEVLAELNYAPLLEDALSAGYDGTSGALRGAYPSHPPTWFIRYFDYL</sequence>
<name>A0ABQ4F2L8_9ACTN</name>
<gene>
    <name evidence="1" type="ORF">Pma05_77340</name>
</gene>
<keyword evidence="2" id="KW-1185">Reference proteome</keyword>
<proteinExistence type="predicted"/>